<comment type="caution">
    <text evidence="2">The sequence shown here is derived from an EMBL/GenBank/DDBJ whole genome shotgun (WGS) entry which is preliminary data.</text>
</comment>
<dbReference type="EMBL" id="JAACJM010000063">
    <property type="protein sequence ID" value="KAF5353604.1"/>
    <property type="molecule type" value="Genomic_DNA"/>
</dbReference>
<feature type="transmembrane region" description="Helical" evidence="1">
    <location>
        <begin position="20"/>
        <end position="38"/>
    </location>
</feature>
<feature type="transmembrane region" description="Helical" evidence="1">
    <location>
        <begin position="488"/>
        <end position="511"/>
    </location>
</feature>
<feature type="transmembrane region" description="Helical" evidence="1">
    <location>
        <begin position="58"/>
        <end position="78"/>
    </location>
</feature>
<feature type="transmembrane region" description="Helical" evidence="1">
    <location>
        <begin position="416"/>
        <end position="437"/>
    </location>
</feature>
<organism evidence="2 3">
    <name type="scientific">Tetrapyrgos nigripes</name>
    <dbReference type="NCBI Taxonomy" id="182062"/>
    <lineage>
        <taxon>Eukaryota</taxon>
        <taxon>Fungi</taxon>
        <taxon>Dikarya</taxon>
        <taxon>Basidiomycota</taxon>
        <taxon>Agaricomycotina</taxon>
        <taxon>Agaricomycetes</taxon>
        <taxon>Agaricomycetidae</taxon>
        <taxon>Agaricales</taxon>
        <taxon>Marasmiineae</taxon>
        <taxon>Marasmiaceae</taxon>
        <taxon>Tetrapyrgos</taxon>
    </lineage>
</organism>
<dbReference type="AlphaFoldDB" id="A0A8H5D5N7"/>
<proteinExistence type="predicted"/>
<keyword evidence="1" id="KW-1133">Transmembrane helix</keyword>
<evidence type="ECO:0000313" key="3">
    <source>
        <dbReference type="Proteomes" id="UP000559256"/>
    </source>
</evidence>
<protein>
    <submittedName>
        <fullName evidence="2">Uncharacterized protein</fullName>
    </submittedName>
</protein>
<dbReference type="OrthoDB" id="3029001at2759"/>
<name>A0A8H5D5N7_9AGAR</name>
<evidence type="ECO:0000313" key="2">
    <source>
        <dbReference type="EMBL" id="KAF5353604.1"/>
    </source>
</evidence>
<feature type="transmembrane region" description="Helical" evidence="1">
    <location>
        <begin position="449"/>
        <end position="468"/>
    </location>
</feature>
<accession>A0A8H5D5N7</accession>
<keyword evidence="1" id="KW-0472">Membrane</keyword>
<reference evidence="2 3" key="1">
    <citation type="journal article" date="2020" name="ISME J.">
        <title>Uncovering the hidden diversity of litter-decomposition mechanisms in mushroom-forming fungi.</title>
        <authorList>
            <person name="Floudas D."/>
            <person name="Bentzer J."/>
            <person name="Ahren D."/>
            <person name="Johansson T."/>
            <person name="Persson P."/>
            <person name="Tunlid A."/>
        </authorList>
    </citation>
    <scope>NUCLEOTIDE SEQUENCE [LARGE SCALE GENOMIC DNA]</scope>
    <source>
        <strain evidence="2 3">CBS 291.85</strain>
    </source>
</reference>
<evidence type="ECO:0000256" key="1">
    <source>
        <dbReference type="SAM" id="Phobius"/>
    </source>
</evidence>
<sequence>MSEMTFTTYPDPDFRGTYGLVSDCVTTLSLCVWTAVHLDVPTVVFKGGLWTFYRKGKWVLLGMLAPELLLFIACLQLWSAHGVQREADILNSEQLQSKSWNQKVLGLFHRVWDRTVFARRKVPTNSKNSGDEEKAEYSPLADRHSIHRKHPWTLVHSFYACMGGFAFDTSQHDSFLPENQTRITLTPTGIRFLMKYAPEIIPDISVEELSDKSKANGLAKLLVCFQAAWFCVQFIARIAQSLSFSLLELNTFAHAACALISYGLWWKKPLDISEPTLIPCEAAHLNARQTCAFMYVISRAVSEDDEDFMELFRFTGGTGTPARGETPSESLVALSMSSADSGAHKRNRMRLARQWMQQHSYKIFEWRPEGSSLPVTRDFGGDYNHSMVVIQTKVDMKDLMGLRWQDIALLFQDPYILLRSICFCFIAAAYGLVHTSAWNLPFPTHLEQTLWRCSAILVAVLAFSVPLAQVFFQTKFWELRKEKNRWKLLIWVMIIPCICSVYSIARLFLVVESLRQVFYLPRDVFLNPSLTKYIPHFS</sequence>
<dbReference type="PANTHER" id="PTHR35043:SF7">
    <property type="entry name" value="TRANSCRIPTION FACTOR DOMAIN-CONTAINING PROTEIN"/>
    <property type="match status" value="1"/>
</dbReference>
<keyword evidence="1" id="KW-0812">Transmembrane</keyword>
<dbReference type="Proteomes" id="UP000559256">
    <property type="component" value="Unassembled WGS sequence"/>
</dbReference>
<keyword evidence="3" id="KW-1185">Reference proteome</keyword>
<dbReference type="PANTHER" id="PTHR35043">
    <property type="entry name" value="TRANSCRIPTION FACTOR DOMAIN-CONTAINING PROTEIN"/>
    <property type="match status" value="1"/>
</dbReference>
<gene>
    <name evidence="2" type="ORF">D9758_013759</name>
</gene>